<accession>A0AAE2CKH7</accession>
<evidence type="ECO:0000313" key="1">
    <source>
        <dbReference type="EMBL" id="KAK4425511.1"/>
    </source>
</evidence>
<proteinExistence type="predicted"/>
<protein>
    <submittedName>
        <fullName evidence="1">Uncharacterized protein</fullName>
    </submittedName>
</protein>
<reference evidence="1" key="2">
    <citation type="journal article" date="2024" name="Plant">
        <title>Genomic evolution and insights into agronomic trait innovations of Sesamum species.</title>
        <authorList>
            <person name="Miao H."/>
            <person name="Wang L."/>
            <person name="Qu L."/>
            <person name="Liu H."/>
            <person name="Sun Y."/>
            <person name="Le M."/>
            <person name="Wang Q."/>
            <person name="Wei S."/>
            <person name="Zheng Y."/>
            <person name="Lin W."/>
            <person name="Duan Y."/>
            <person name="Cao H."/>
            <person name="Xiong S."/>
            <person name="Wang X."/>
            <person name="Wei L."/>
            <person name="Li C."/>
            <person name="Ma Q."/>
            <person name="Ju M."/>
            <person name="Zhao R."/>
            <person name="Li G."/>
            <person name="Mu C."/>
            <person name="Tian Q."/>
            <person name="Mei H."/>
            <person name="Zhang T."/>
            <person name="Gao T."/>
            <person name="Zhang H."/>
        </authorList>
    </citation>
    <scope>NUCLEOTIDE SEQUENCE</scope>
    <source>
        <strain evidence="1">3651</strain>
    </source>
</reference>
<keyword evidence="2" id="KW-1185">Reference proteome</keyword>
<reference evidence="1" key="1">
    <citation type="submission" date="2020-06" db="EMBL/GenBank/DDBJ databases">
        <authorList>
            <person name="Li T."/>
            <person name="Hu X."/>
            <person name="Zhang T."/>
            <person name="Song X."/>
            <person name="Zhang H."/>
            <person name="Dai N."/>
            <person name="Sheng W."/>
            <person name="Hou X."/>
            <person name="Wei L."/>
        </authorList>
    </citation>
    <scope>NUCLEOTIDE SEQUENCE</scope>
    <source>
        <strain evidence="1">3651</strain>
        <tissue evidence="1">Leaf</tissue>
    </source>
</reference>
<organism evidence="1 2">
    <name type="scientific">Sesamum alatum</name>
    <dbReference type="NCBI Taxonomy" id="300844"/>
    <lineage>
        <taxon>Eukaryota</taxon>
        <taxon>Viridiplantae</taxon>
        <taxon>Streptophyta</taxon>
        <taxon>Embryophyta</taxon>
        <taxon>Tracheophyta</taxon>
        <taxon>Spermatophyta</taxon>
        <taxon>Magnoliopsida</taxon>
        <taxon>eudicotyledons</taxon>
        <taxon>Gunneridae</taxon>
        <taxon>Pentapetalae</taxon>
        <taxon>asterids</taxon>
        <taxon>lamiids</taxon>
        <taxon>Lamiales</taxon>
        <taxon>Pedaliaceae</taxon>
        <taxon>Sesamum</taxon>
    </lineage>
</organism>
<dbReference type="AlphaFoldDB" id="A0AAE2CKH7"/>
<name>A0AAE2CKH7_9LAMI</name>
<comment type="caution">
    <text evidence="1">The sequence shown here is derived from an EMBL/GenBank/DDBJ whole genome shotgun (WGS) entry which is preliminary data.</text>
</comment>
<sequence length="294" mass="31727">MENDLLRLDSILSLTVEEGSGVVIPQSEWDKGSGGFRLTLVGRLLSHRSVHFDALKVSLTNILQPAKGVVVRKVSESHRRIGSGSVPARPTYIWRGSFSLGLSGSGLRGVHIFGDFRRGSKRREAVIEKFLVDGSPPQERLEEVKKRLAIQHGKEKLNLGRRLMDERSDSTGPTLLNQVHPGPVMHMGRQAHLRGAHSSSVDSVGSSLGLNEIIPDPVVSPRPNSISAAVEKSTDPHLESLGLFTVELGLGILGHRGCSPVRPLSLPVNEAYVPRDDAAASSLPLVESGLLPLD</sequence>
<dbReference type="Proteomes" id="UP001293254">
    <property type="component" value="Unassembled WGS sequence"/>
</dbReference>
<evidence type="ECO:0000313" key="2">
    <source>
        <dbReference type="Proteomes" id="UP001293254"/>
    </source>
</evidence>
<dbReference type="EMBL" id="JACGWO010000006">
    <property type="protein sequence ID" value="KAK4425511.1"/>
    <property type="molecule type" value="Genomic_DNA"/>
</dbReference>
<gene>
    <name evidence="1" type="ORF">Salat_1745100</name>
</gene>